<name>A0A7Y9IYP7_9BURK</name>
<evidence type="ECO:0000313" key="2">
    <source>
        <dbReference type="Proteomes" id="UP000542125"/>
    </source>
</evidence>
<reference evidence="1 2" key="1">
    <citation type="submission" date="2020-07" db="EMBL/GenBank/DDBJ databases">
        <title>Genomic Encyclopedia of Type Strains, Phase IV (KMG-V): Genome sequencing to study the core and pangenomes of soil and plant-associated prokaryotes.</title>
        <authorList>
            <person name="Whitman W."/>
        </authorList>
    </citation>
    <scope>NUCLEOTIDE SEQUENCE [LARGE SCALE GENOMIC DNA]</scope>
    <source>
        <strain evidence="1 2">SAS40</strain>
    </source>
</reference>
<protein>
    <submittedName>
        <fullName evidence="1">Uncharacterized protein</fullName>
    </submittedName>
</protein>
<dbReference type="Proteomes" id="UP000542125">
    <property type="component" value="Unassembled WGS sequence"/>
</dbReference>
<dbReference type="EMBL" id="JACBYR010000002">
    <property type="protein sequence ID" value="NYE85240.1"/>
    <property type="molecule type" value="Genomic_DNA"/>
</dbReference>
<organism evidence="1 2">
    <name type="scientific">Pigmentiphaga litoralis</name>
    <dbReference type="NCBI Taxonomy" id="516702"/>
    <lineage>
        <taxon>Bacteria</taxon>
        <taxon>Pseudomonadati</taxon>
        <taxon>Pseudomonadota</taxon>
        <taxon>Betaproteobacteria</taxon>
        <taxon>Burkholderiales</taxon>
        <taxon>Alcaligenaceae</taxon>
        <taxon>Pigmentiphaga</taxon>
    </lineage>
</organism>
<comment type="caution">
    <text evidence="1">The sequence shown here is derived from an EMBL/GenBank/DDBJ whole genome shotgun (WGS) entry which is preliminary data.</text>
</comment>
<sequence length="41" mass="4356">MELALLDHLFTFAIKERGIGLPFNPASNVRRPTSAGAATGD</sequence>
<keyword evidence="2" id="KW-1185">Reference proteome</keyword>
<evidence type="ECO:0000313" key="1">
    <source>
        <dbReference type="EMBL" id="NYE85240.1"/>
    </source>
</evidence>
<dbReference type="AlphaFoldDB" id="A0A7Y9IYP7"/>
<gene>
    <name evidence="1" type="ORF">FHW18_004547</name>
</gene>
<accession>A0A7Y9IYP7</accession>
<proteinExistence type="predicted"/>
<dbReference type="RefSeq" id="WP_257022602.1">
    <property type="nucleotide sequence ID" value="NZ_JACBYR010000002.1"/>
</dbReference>